<feature type="domain" description="PKD" evidence="9">
    <location>
        <begin position="1068"/>
        <end position="1121"/>
    </location>
</feature>
<dbReference type="SUPFAM" id="SSF49899">
    <property type="entry name" value="Concanavalin A-like lectins/glucanases"/>
    <property type="match status" value="2"/>
</dbReference>
<dbReference type="CDD" id="cd00146">
    <property type="entry name" value="PKD"/>
    <property type="match status" value="4"/>
</dbReference>
<dbReference type="PANTHER" id="PTHR46730:SF1">
    <property type="entry name" value="PLAT DOMAIN-CONTAINING PROTEIN"/>
    <property type="match status" value="1"/>
</dbReference>
<evidence type="ECO:0000256" key="6">
    <source>
        <dbReference type="ARBA" id="ARBA00023136"/>
    </source>
</evidence>
<keyword evidence="7" id="KW-1015">Disulfide bond</keyword>
<keyword evidence="2" id="KW-0812">Transmembrane</keyword>
<dbReference type="GO" id="GO:0005975">
    <property type="term" value="P:carbohydrate metabolic process"/>
    <property type="evidence" value="ECO:0007669"/>
    <property type="project" value="UniProtKB-ARBA"/>
</dbReference>
<dbReference type="EMBL" id="JFYO01000005">
    <property type="protein sequence ID" value="EZP27474.1"/>
    <property type="molecule type" value="Genomic_DNA"/>
</dbReference>
<dbReference type="InterPro" id="IPR000601">
    <property type="entry name" value="PKD_dom"/>
</dbReference>
<evidence type="ECO:0000256" key="8">
    <source>
        <dbReference type="SAM" id="SignalP"/>
    </source>
</evidence>
<evidence type="ECO:0000313" key="10">
    <source>
        <dbReference type="EMBL" id="EZP27474.1"/>
    </source>
</evidence>
<dbReference type="GO" id="GO:0006816">
    <property type="term" value="P:calcium ion transport"/>
    <property type="evidence" value="ECO:0007669"/>
    <property type="project" value="TreeGrafter"/>
</dbReference>
<feature type="domain" description="PKD" evidence="9">
    <location>
        <begin position="1511"/>
        <end position="1596"/>
    </location>
</feature>
<keyword evidence="11" id="KW-1185">Reference proteome</keyword>
<evidence type="ECO:0000256" key="2">
    <source>
        <dbReference type="ARBA" id="ARBA00022692"/>
    </source>
</evidence>
<dbReference type="InterPro" id="IPR006558">
    <property type="entry name" value="LamG-like"/>
</dbReference>
<dbReference type="GO" id="GO:0005261">
    <property type="term" value="F:monoatomic cation channel activity"/>
    <property type="evidence" value="ECO:0007669"/>
    <property type="project" value="TreeGrafter"/>
</dbReference>
<gene>
    <name evidence="10" type="primary">wcoG</name>
    <name evidence="10" type="ORF">BW34_01461</name>
</gene>
<dbReference type="GO" id="GO:0005886">
    <property type="term" value="C:plasma membrane"/>
    <property type="evidence" value="ECO:0007669"/>
    <property type="project" value="TreeGrafter"/>
</dbReference>
<comment type="subcellular location">
    <subcellularLocation>
        <location evidence="1">Membrane</location>
        <topology evidence="1">Multi-pass membrane protein</topology>
    </subcellularLocation>
</comment>
<dbReference type="Gene3D" id="2.60.120.560">
    <property type="entry name" value="Exo-inulinase, domain 1"/>
    <property type="match status" value="1"/>
</dbReference>
<dbReference type="eggNOG" id="COG1409">
    <property type="taxonomic scope" value="Bacteria"/>
</dbReference>
<comment type="caution">
    <text evidence="10">The sequence shown here is derived from an EMBL/GenBank/DDBJ whole genome shotgun (WGS) entry which is preliminary data.</text>
</comment>
<keyword evidence="3 8" id="KW-0732">Signal</keyword>
<feature type="signal peptide" evidence="8">
    <location>
        <begin position="1"/>
        <end position="38"/>
    </location>
</feature>
<dbReference type="InterPro" id="IPR001791">
    <property type="entry name" value="Laminin_G"/>
</dbReference>
<dbReference type="Gene3D" id="2.60.40.10">
    <property type="entry name" value="Immunoglobulins"/>
    <property type="match status" value="5"/>
</dbReference>
<dbReference type="Proteomes" id="UP000024001">
    <property type="component" value="Unassembled WGS sequence"/>
</dbReference>
<organism evidence="10 11">
    <name type="scientific">Microbacterium oleivorans</name>
    <dbReference type="NCBI Taxonomy" id="273677"/>
    <lineage>
        <taxon>Bacteria</taxon>
        <taxon>Bacillati</taxon>
        <taxon>Actinomycetota</taxon>
        <taxon>Actinomycetes</taxon>
        <taxon>Micrococcales</taxon>
        <taxon>Microbacteriaceae</taxon>
        <taxon>Microbacterium</taxon>
    </lineage>
</organism>
<dbReference type="Gene3D" id="2.60.120.200">
    <property type="match status" value="2"/>
</dbReference>
<keyword evidence="4" id="KW-0677">Repeat</keyword>
<evidence type="ECO:0000256" key="4">
    <source>
        <dbReference type="ARBA" id="ARBA00022737"/>
    </source>
</evidence>
<dbReference type="PROSITE" id="PS50093">
    <property type="entry name" value="PKD"/>
    <property type="match status" value="4"/>
</dbReference>
<dbReference type="Pfam" id="PF18911">
    <property type="entry name" value="PKD_4"/>
    <property type="match status" value="4"/>
</dbReference>
<evidence type="ECO:0000256" key="5">
    <source>
        <dbReference type="ARBA" id="ARBA00022989"/>
    </source>
</evidence>
<dbReference type="InterPro" id="IPR013783">
    <property type="entry name" value="Ig-like_fold"/>
</dbReference>
<keyword evidence="5" id="KW-1133">Transmembrane helix</keyword>
<proteinExistence type="predicted"/>
<protein>
    <submittedName>
        <fullName evidence="10">Putative cell surface protein</fullName>
    </submittedName>
</protein>
<dbReference type="CDD" id="cd00110">
    <property type="entry name" value="LamG"/>
    <property type="match status" value="1"/>
</dbReference>
<sequence>MTRTTTRKPSRLARAVSVLAAAVLVGGGVLAVSPAAQAAEPVSPQTAPLLQRDADVATADALPTVQIDDGYVWAQTTIGTTVYAAGSFKNARAALAAPGTSLTPRSNILAYDITTGNLKSFAPQVNGVIKAIAASPDGSRIYIGGSFNQVNGATRYNFAALDATSGALVSGFSPSVGGTGVYALAATGDTVYVGGRFTQGNGVARGNLAAFSAANGALLSWAPTTDLQVDAMVMEPGNQKVIIAGRFYTVNGVGGQQRGIAALDPATGQTVPWAVTSVIQNGYAEGPNAGRSGIFTLAADAGGVYGTGWTYADVATGNIEGTFAVNAGAGDLRWLADCHGDHYGVYSTGKVVYSTSHTHQCDTVNLWPEQPKRQYRYIEAYTADARGTLSRTPSESNIYKNWAGTPSPSAYAWYPDFTVGSTSGLGQAGLSITGAGDFISVAGEFGSVNNGRYQGIVRFSTKPSTGAKQGPRIATAAWTPSARSISAGEARVQIQANWDRDDMNLTYELRRSGRSTPVATTTVASTWWQRPGIVLKDTDVVAGQTYTYTVVAKDANGNTVQSAPASVTIASQSASAYATAVIDDSASHYWPLGEDSGTAGFDWAGSDDLTVNGATRGLPGQNQTTSTKATDFAGADGSFASTVSSEAGSNTFSVEAWFKTTSTSGGKIIGFGDNSTGTSGSYDRHVYLSNDGRVTFGVYPNSVQTLESGTGYNDGTWHHVVGTLSSAGMTLYLDGALVGGRTDVTSAQGYNGYWKIGGDNTGGWPNGGSSNYLAGSISDVAVYPSALSIDAVNRHYFASGRGTAPAAAPTDAYGKSVYALKPSLYWRLDETTGNAAADASGAGYAYPGTYFGGVTKGAPSALATGAGTSISLSPNGQTGVTGDKQVFNPSTYSMETWFKTTSTNGGKLIGFGSNRTGESGSYDRHVYMSGDGVVKFGVWNGWAGIVQSAPGFNNGAWHHLVATQSAAGMRLYLDGQLVDQNDITTAQNYSGYWRIGGDNGWEGATYWTGSLDEAAVYPTALTPAQVTDHFRIGSGEQAPNGQPRDAAFTADASGLTVGFTGSATDPDGDPLTYQWNFGDDASDTGATVSHRFAAAGTYRVTLTVTDGRGGSTQHAEDVTVTHAAPVAAFTSQATELSVTTDASGSTASDGATLSYDWNWGDGSAHSSGATATHAYTQNGDYTITVTVTDSLGATSTAQRTVSVASTPVQTFVASDAFGRTVSSGWGSADVGGAWSVLSGTTSVASVQGGKGQLTLPAGQTRNLALSSTVRDSESRVDYTLTNAPSAGAGYVGLGARRIGSSFYNVRVWHRDTGAVWLVAQRGSTVITSKAVSGLTWAAGDTFSLRVDVTGASPTAIRAKVWKQGATEPASWQLETTDSTAGMQEAGAPVLHYALAASATSPGTVTFDNLTVRDTQGPAVPNQAPVASYTSSASGLTVSVNGSGSTDADGSIASYSWKWGDGSADSTGATASHTYASAGERQITLTVVDDDGATHSVTKTVTTTAPAPNQAPEASFTSSASDLTLAVNGSGSTDADGSIASYSWNWGDSTPTSSGATASHSYTAAGIYDVVLTVTDDDGATHSATKSVTVTAPAPADVLARDGFERTATNGWGAAEVGGAWTISGGATSAASVSGGTGRFALVAGGTRTALLSQTPLRNFTATSDFTIDAAPATGSSYVGIVARHNGSSYYVVHAWLRSDGKVWLVAQRGSTVLQTSTLSGLTYKAGDTFSLKVESSGAAGTTELRAKLWTKGTTEPTAWQVSVSDTTSDLQAAAPVGVRANRASSSTTAVNVSVDDFRVAPIG</sequence>
<dbReference type="Pfam" id="PF13385">
    <property type="entry name" value="Laminin_G_3"/>
    <property type="match status" value="2"/>
</dbReference>
<evidence type="ECO:0000313" key="11">
    <source>
        <dbReference type="Proteomes" id="UP000024001"/>
    </source>
</evidence>
<dbReference type="SUPFAM" id="SSF50969">
    <property type="entry name" value="YVTN repeat-like/Quinoprotein amine dehydrogenase"/>
    <property type="match status" value="1"/>
</dbReference>
<name>A0A031FRI6_9MICO</name>
<feature type="domain" description="PKD" evidence="9">
    <location>
        <begin position="1125"/>
        <end position="1210"/>
    </location>
</feature>
<accession>A0A031FRI6</accession>
<dbReference type="InterPro" id="IPR035986">
    <property type="entry name" value="PKD_dom_sf"/>
</dbReference>
<dbReference type="PATRIC" id="fig|273677.3.peg.1441"/>
<feature type="domain" description="PKD" evidence="9">
    <location>
        <begin position="1420"/>
        <end position="1509"/>
    </location>
</feature>
<dbReference type="SMART" id="SM00089">
    <property type="entry name" value="PKD"/>
    <property type="match status" value="4"/>
</dbReference>
<feature type="chain" id="PRO_5001547365" evidence="8">
    <location>
        <begin position="39"/>
        <end position="1803"/>
    </location>
</feature>
<dbReference type="SMART" id="SM00560">
    <property type="entry name" value="LamGL"/>
    <property type="match status" value="2"/>
</dbReference>
<dbReference type="InterPro" id="IPR011044">
    <property type="entry name" value="Quino_amine_DH_bsu"/>
</dbReference>
<dbReference type="InterPro" id="IPR013320">
    <property type="entry name" value="ConA-like_dom_sf"/>
</dbReference>
<evidence type="ECO:0000256" key="1">
    <source>
        <dbReference type="ARBA" id="ARBA00004141"/>
    </source>
</evidence>
<dbReference type="OrthoDB" id="9802683at2"/>
<evidence type="ECO:0000256" key="3">
    <source>
        <dbReference type="ARBA" id="ARBA00022729"/>
    </source>
</evidence>
<reference evidence="10 11" key="1">
    <citation type="submission" date="2014-03" db="EMBL/GenBank/DDBJ databases">
        <title>Draft Genome Sequences of 13 Willow Endophytes.</title>
        <authorList>
            <person name="Gan H.Y."/>
            <person name="Gan H.M."/>
            <person name="Savka M.A."/>
            <person name="Hudson A.O."/>
        </authorList>
    </citation>
    <scope>NUCLEOTIDE SEQUENCE [LARGE SCALE GENOMIC DNA]</scope>
    <source>
        <strain evidence="10 11">RIT293</strain>
    </source>
</reference>
<dbReference type="PANTHER" id="PTHR46730">
    <property type="entry name" value="POLYCYSTIN-1"/>
    <property type="match status" value="1"/>
</dbReference>
<evidence type="ECO:0000259" key="9">
    <source>
        <dbReference type="PROSITE" id="PS50093"/>
    </source>
</evidence>
<dbReference type="InterPro" id="IPR022409">
    <property type="entry name" value="PKD/Chitinase_dom"/>
</dbReference>
<evidence type="ECO:0000256" key="7">
    <source>
        <dbReference type="ARBA" id="ARBA00023157"/>
    </source>
</evidence>
<dbReference type="eggNOG" id="COG3291">
    <property type="taxonomic scope" value="Bacteria"/>
</dbReference>
<keyword evidence="6" id="KW-0472">Membrane</keyword>
<dbReference type="SUPFAM" id="SSF49299">
    <property type="entry name" value="PKD domain"/>
    <property type="match status" value="4"/>
</dbReference>